<reference evidence="3" key="2">
    <citation type="journal article" date="2023" name="IMA Fungus">
        <title>Comparative genomic study of the Penicillium genus elucidates a diverse pangenome and 15 lateral gene transfer events.</title>
        <authorList>
            <person name="Petersen C."/>
            <person name="Sorensen T."/>
            <person name="Nielsen M.R."/>
            <person name="Sondergaard T.E."/>
            <person name="Sorensen J.L."/>
            <person name="Fitzpatrick D.A."/>
            <person name="Frisvad J.C."/>
            <person name="Nielsen K.L."/>
        </authorList>
    </citation>
    <scope>NUCLEOTIDE SEQUENCE</scope>
    <source>
        <strain evidence="3">IBT 30069</strain>
    </source>
</reference>
<evidence type="ECO:0000313" key="3">
    <source>
        <dbReference type="EMBL" id="KAJ5097599.1"/>
    </source>
</evidence>
<feature type="compositionally biased region" description="Low complexity" evidence="1">
    <location>
        <begin position="321"/>
        <end position="338"/>
    </location>
</feature>
<feature type="compositionally biased region" description="Basic and acidic residues" evidence="1">
    <location>
        <begin position="266"/>
        <end position="275"/>
    </location>
</feature>
<dbReference type="Pfam" id="PF00855">
    <property type="entry name" value="PWWP"/>
    <property type="match status" value="1"/>
</dbReference>
<sequence length="564" mass="62306">MAEENPAIAPEAAEQPAQSPAESKPADNQSEKTAAPENASTENADATDEKKEPEAQADKADATGESSQPNEEGESASADAETAAPESNGAPASAKKSSKDRRRSSGVGEKKLNRKKSQSRITHLNVQPGEYYLARLRSYAPWPSIICDDEILPSSLLETRPVTAIQEDGTYRAEYADDGKRAHERTYPVMFFDTNEFAWIPNTNLTPLDPAECKDVSEKNKAKSLIQAYKVAAEGHDLQYFKTLLSDHEAALEQEREEAEREEEEKEKAKADKAAKKNKRKSKGPETDVEMEDEEDTKKSKATKKRKKDETDAETEKPAKTPKTPKTATKLKLTTPKAPAEEKKKTPASKAKKAAPKKGKAAAAASDEEAAAATETKQPEKQVDPEELKKKKEKEILFLRHKLQKGFISRDQPPKEDEMATMATYFDKLEKHADLEVAIIRSTKINKVLKMIVKLNSIPRDEEFNFRSRSMGILSSWKNVLDGDAPAASTDKEDKPTANGAPKDGDSPEEPKIETEEEKESENKPTDDTPMPDADSEKPVAPDTEEAPKEENEGEKATEEKSEE</sequence>
<protein>
    <recommendedName>
        <fullName evidence="2">PWWP domain-containing protein</fullName>
    </recommendedName>
</protein>
<dbReference type="InterPro" id="IPR026093">
    <property type="entry name" value="MGARP"/>
</dbReference>
<name>A0A9W9FCF4_9EURO</name>
<dbReference type="PANTHER" id="PTHR22910">
    <property type="entry name" value="PROTEIN MGARP"/>
    <property type="match status" value="1"/>
</dbReference>
<feature type="domain" description="PWWP" evidence="2">
    <location>
        <begin position="128"/>
        <end position="211"/>
    </location>
</feature>
<dbReference type="Gene3D" id="2.30.30.140">
    <property type="match status" value="1"/>
</dbReference>
<feature type="compositionally biased region" description="Basic and acidic residues" evidence="1">
    <location>
        <begin position="47"/>
        <end position="62"/>
    </location>
</feature>
<organism evidence="3 4">
    <name type="scientific">Penicillium angulare</name>
    <dbReference type="NCBI Taxonomy" id="116970"/>
    <lineage>
        <taxon>Eukaryota</taxon>
        <taxon>Fungi</taxon>
        <taxon>Dikarya</taxon>
        <taxon>Ascomycota</taxon>
        <taxon>Pezizomycotina</taxon>
        <taxon>Eurotiomycetes</taxon>
        <taxon>Eurotiomycetidae</taxon>
        <taxon>Eurotiales</taxon>
        <taxon>Aspergillaceae</taxon>
        <taxon>Penicillium</taxon>
    </lineage>
</organism>
<feature type="compositionally biased region" description="Acidic residues" evidence="1">
    <location>
        <begin position="255"/>
        <end position="265"/>
    </location>
</feature>
<dbReference type="GO" id="GO:0005739">
    <property type="term" value="C:mitochondrion"/>
    <property type="evidence" value="ECO:0007669"/>
    <property type="project" value="InterPro"/>
</dbReference>
<dbReference type="Proteomes" id="UP001149165">
    <property type="component" value="Unassembled WGS sequence"/>
</dbReference>
<dbReference type="PROSITE" id="PS50812">
    <property type="entry name" value="PWWP"/>
    <property type="match status" value="1"/>
</dbReference>
<dbReference type="SUPFAM" id="SSF63748">
    <property type="entry name" value="Tudor/PWWP/MBT"/>
    <property type="match status" value="1"/>
</dbReference>
<evidence type="ECO:0000313" key="4">
    <source>
        <dbReference type="Proteomes" id="UP001149165"/>
    </source>
</evidence>
<accession>A0A9W9FCF4</accession>
<feature type="region of interest" description="Disordered" evidence="1">
    <location>
        <begin position="1"/>
        <end position="122"/>
    </location>
</feature>
<feature type="compositionally biased region" description="Basic and acidic residues" evidence="1">
    <location>
        <begin position="535"/>
        <end position="564"/>
    </location>
</feature>
<feature type="compositionally biased region" description="Basic residues" evidence="1">
    <location>
        <begin position="346"/>
        <end position="360"/>
    </location>
</feature>
<proteinExistence type="predicted"/>
<feature type="region of interest" description="Disordered" evidence="1">
    <location>
        <begin position="481"/>
        <end position="564"/>
    </location>
</feature>
<reference evidence="3" key="1">
    <citation type="submission" date="2022-11" db="EMBL/GenBank/DDBJ databases">
        <authorList>
            <person name="Petersen C."/>
        </authorList>
    </citation>
    <scope>NUCLEOTIDE SEQUENCE</scope>
    <source>
        <strain evidence="3">IBT 30069</strain>
    </source>
</reference>
<feature type="region of interest" description="Disordered" evidence="1">
    <location>
        <begin position="251"/>
        <end position="390"/>
    </location>
</feature>
<evidence type="ECO:0000259" key="2">
    <source>
        <dbReference type="PROSITE" id="PS50812"/>
    </source>
</evidence>
<dbReference type="SMART" id="SM00293">
    <property type="entry name" value="PWWP"/>
    <property type="match status" value="1"/>
</dbReference>
<dbReference type="EMBL" id="JAPQKH010000005">
    <property type="protein sequence ID" value="KAJ5097599.1"/>
    <property type="molecule type" value="Genomic_DNA"/>
</dbReference>
<feature type="compositionally biased region" description="Basic and acidic residues" evidence="1">
    <location>
        <begin position="308"/>
        <end position="319"/>
    </location>
</feature>
<dbReference type="OrthoDB" id="62853at2759"/>
<feature type="compositionally biased region" description="Polar residues" evidence="1">
    <location>
        <begin position="26"/>
        <end position="44"/>
    </location>
</feature>
<comment type="caution">
    <text evidence="3">The sequence shown here is derived from an EMBL/GenBank/DDBJ whole genome shotgun (WGS) entry which is preliminary data.</text>
</comment>
<evidence type="ECO:0000256" key="1">
    <source>
        <dbReference type="SAM" id="MobiDB-lite"/>
    </source>
</evidence>
<gene>
    <name evidence="3" type="ORF">N7456_008320</name>
</gene>
<feature type="compositionally biased region" description="Low complexity" evidence="1">
    <location>
        <begin position="1"/>
        <end position="23"/>
    </location>
</feature>
<dbReference type="InterPro" id="IPR000313">
    <property type="entry name" value="PWWP_dom"/>
</dbReference>
<feature type="compositionally biased region" description="Low complexity" evidence="1">
    <location>
        <begin position="361"/>
        <end position="376"/>
    </location>
</feature>
<dbReference type="AlphaFoldDB" id="A0A9W9FCF4"/>
<dbReference type="PANTHER" id="PTHR22910:SF6">
    <property type="entry name" value="PROTEIN MGARP"/>
    <property type="match status" value="1"/>
</dbReference>
<feature type="compositionally biased region" description="Basic and acidic residues" evidence="1">
    <location>
        <begin position="503"/>
        <end position="514"/>
    </location>
</feature>
<keyword evidence="4" id="KW-1185">Reference proteome</keyword>
<feature type="compositionally biased region" description="Basic and acidic residues" evidence="1">
    <location>
        <begin position="377"/>
        <end position="390"/>
    </location>
</feature>